<gene>
    <name evidence="8" type="primary">ppiC</name>
    <name evidence="8" type="ORF">OTERR_17370</name>
</gene>
<keyword evidence="4 5" id="KW-0697">Rotamase</keyword>
<proteinExistence type="inferred from homology"/>
<dbReference type="SUPFAM" id="SSF109998">
    <property type="entry name" value="Triger factor/SurA peptide-binding domain-like"/>
    <property type="match status" value="1"/>
</dbReference>
<organism evidence="8 9">
    <name type="scientific">Oryzomicrobium terrae</name>
    <dbReference type="NCBI Taxonomy" id="1735038"/>
    <lineage>
        <taxon>Bacteria</taxon>
        <taxon>Pseudomonadati</taxon>
        <taxon>Pseudomonadota</taxon>
        <taxon>Betaproteobacteria</taxon>
        <taxon>Rhodocyclales</taxon>
        <taxon>Rhodocyclaceae</taxon>
        <taxon>Oryzomicrobium</taxon>
    </lineage>
</organism>
<dbReference type="EC" id="5.2.1.8" evidence="3"/>
<comment type="similarity">
    <text evidence="2">Belongs to the PpiC/parvulin rotamase family.</text>
</comment>
<comment type="catalytic activity">
    <reaction evidence="1">
        <text>[protein]-peptidylproline (omega=180) = [protein]-peptidylproline (omega=0)</text>
        <dbReference type="Rhea" id="RHEA:16237"/>
        <dbReference type="Rhea" id="RHEA-COMP:10747"/>
        <dbReference type="Rhea" id="RHEA-COMP:10748"/>
        <dbReference type="ChEBI" id="CHEBI:83833"/>
        <dbReference type="ChEBI" id="CHEBI:83834"/>
        <dbReference type="EC" id="5.2.1.8"/>
    </reaction>
</comment>
<keyword evidence="9" id="KW-1185">Reference proteome</keyword>
<keyword evidence="5 8" id="KW-0413">Isomerase</keyword>
<reference evidence="8 9" key="1">
    <citation type="submission" date="2017-07" db="EMBL/GenBank/DDBJ databases">
        <title>Complete genome sequence of Oryzomicrobium terrae TPP412.</title>
        <authorList>
            <person name="Chiu L.-W."/>
            <person name="Lo K.-J."/>
            <person name="Tsai Y.-M."/>
            <person name="Lin S.-S."/>
            <person name="Kuo C.-H."/>
            <person name="Liu C.-T."/>
        </authorList>
    </citation>
    <scope>NUCLEOTIDE SEQUENCE [LARGE SCALE GENOMIC DNA]</scope>
    <source>
        <strain evidence="8 9">TPP412</strain>
    </source>
</reference>
<evidence type="ECO:0000256" key="2">
    <source>
        <dbReference type="ARBA" id="ARBA00007656"/>
    </source>
</evidence>
<dbReference type="PANTHER" id="PTHR47245">
    <property type="entry name" value="PEPTIDYLPROLYL ISOMERASE"/>
    <property type="match status" value="1"/>
</dbReference>
<dbReference type="GO" id="GO:0003755">
    <property type="term" value="F:peptidyl-prolyl cis-trans isomerase activity"/>
    <property type="evidence" value="ECO:0007669"/>
    <property type="project" value="UniProtKB-KW"/>
</dbReference>
<dbReference type="Pfam" id="PF13616">
    <property type="entry name" value="Rotamase_3"/>
    <property type="match status" value="1"/>
</dbReference>
<evidence type="ECO:0000256" key="3">
    <source>
        <dbReference type="ARBA" id="ARBA00013194"/>
    </source>
</evidence>
<evidence type="ECO:0000313" key="9">
    <source>
        <dbReference type="Proteomes" id="UP000323671"/>
    </source>
</evidence>
<sequence length="259" mass="28378">MHTLSKLALSLVAASVISAPAFAQSVAKVNGVSISKSLADAIVNEQKAKGAPDNAELRAAVKEELVRREVLAQEAKKKGLDKKADVAAQIDLARQSVLIRAFLQDYMKSNPVTEAQIKQEYDSIKAQMSGNEYHARHILVEKEDDAKAIIAKLKKGEKFADLAKDSKDPGSKDNGGDLGWAPPNAYVKPFADALVKLEKGKYTEAPVKSDFGWHVILLEESRPLTAPPYEQLKPQLAQRVEQKLVDKLIMDLRAKAKVE</sequence>
<feature type="chain" id="PRO_5023056977" description="peptidylprolyl isomerase" evidence="6">
    <location>
        <begin position="24"/>
        <end position="259"/>
    </location>
</feature>
<dbReference type="RefSeq" id="WP_054620795.1">
    <property type="nucleotide sequence ID" value="NZ_CP022579.1"/>
</dbReference>
<feature type="signal peptide" evidence="6">
    <location>
        <begin position="1"/>
        <end position="23"/>
    </location>
</feature>
<evidence type="ECO:0000256" key="6">
    <source>
        <dbReference type="SAM" id="SignalP"/>
    </source>
</evidence>
<keyword evidence="6" id="KW-0732">Signal</keyword>
<dbReference type="Gene3D" id="1.10.8.1040">
    <property type="match status" value="1"/>
</dbReference>
<dbReference type="Proteomes" id="UP000323671">
    <property type="component" value="Chromosome"/>
</dbReference>
<dbReference type="InterPro" id="IPR050245">
    <property type="entry name" value="PrsA_foldase"/>
</dbReference>
<protein>
    <recommendedName>
        <fullName evidence="3">peptidylprolyl isomerase</fullName>
        <ecNumber evidence="3">5.2.1.8</ecNumber>
    </recommendedName>
</protein>
<evidence type="ECO:0000256" key="5">
    <source>
        <dbReference type="PROSITE-ProRule" id="PRU00278"/>
    </source>
</evidence>
<dbReference type="PANTHER" id="PTHR47245:SF2">
    <property type="entry name" value="PEPTIDYL-PROLYL CIS-TRANS ISOMERASE HP_0175-RELATED"/>
    <property type="match status" value="1"/>
</dbReference>
<evidence type="ECO:0000256" key="1">
    <source>
        <dbReference type="ARBA" id="ARBA00000971"/>
    </source>
</evidence>
<dbReference type="AlphaFoldDB" id="A0A5C1E8K5"/>
<dbReference type="InterPro" id="IPR046357">
    <property type="entry name" value="PPIase_dom_sf"/>
</dbReference>
<dbReference type="SUPFAM" id="SSF54534">
    <property type="entry name" value="FKBP-like"/>
    <property type="match status" value="1"/>
</dbReference>
<dbReference type="Gene3D" id="3.10.50.40">
    <property type="match status" value="1"/>
</dbReference>
<dbReference type="PROSITE" id="PS50198">
    <property type="entry name" value="PPIC_PPIASE_2"/>
    <property type="match status" value="1"/>
</dbReference>
<dbReference type="KEGG" id="otr:OTERR_17370"/>
<dbReference type="InterPro" id="IPR000297">
    <property type="entry name" value="PPIase_PpiC"/>
</dbReference>
<evidence type="ECO:0000256" key="4">
    <source>
        <dbReference type="ARBA" id="ARBA00023110"/>
    </source>
</evidence>
<evidence type="ECO:0000313" key="8">
    <source>
        <dbReference type="EMBL" id="QEL65213.1"/>
    </source>
</evidence>
<dbReference type="EMBL" id="CP022579">
    <property type="protein sequence ID" value="QEL65213.1"/>
    <property type="molecule type" value="Genomic_DNA"/>
</dbReference>
<accession>A0A5C1E8K5</accession>
<name>A0A5C1E8K5_9RHOO</name>
<feature type="domain" description="PpiC" evidence="7">
    <location>
        <begin position="130"/>
        <end position="220"/>
    </location>
</feature>
<dbReference type="InterPro" id="IPR027304">
    <property type="entry name" value="Trigger_fact/SurA_dom_sf"/>
</dbReference>
<evidence type="ECO:0000259" key="7">
    <source>
        <dbReference type="PROSITE" id="PS50198"/>
    </source>
</evidence>